<dbReference type="SMART" id="SM00382">
    <property type="entry name" value="AAA"/>
    <property type="match status" value="1"/>
</dbReference>
<dbReference type="Gene3D" id="3.40.50.300">
    <property type="entry name" value="P-loop containing nucleotide triphosphate hydrolases"/>
    <property type="match status" value="1"/>
</dbReference>
<evidence type="ECO:0000259" key="2">
    <source>
        <dbReference type="SMART" id="SM00382"/>
    </source>
</evidence>
<proteinExistence type="evidence at transcript level"/>
<protein>
    <submittedName>
        <fullName evidence="3">Uncharacterized protein LOC100176493</fullName>
    </submittedName>
</protein>
<evidence type="ECO:0000256" key="1">
    <source>
        <dbReference type="SAM" id="MobiDB-lite"/>
    </source>
</evidence>
<dbReference type="InterPro" id="IPR003959">
    <property type="entry name" value="ATPase_AAA_core"/>
</dbReference>
<dbReference type="GO" id="GO:0061860">
    <property type="term" value="F:DNA clamp unloader activity"/>
    <property type="evidence" value="ECO:0007669"/>
    <property type="project" value="TreeGrafter"/>
</dbReference>
<gene>
    <name evidence="3" type="primary">LOC100176493</name>
</gene>
<feature type="region of interest" description="Disordered" evidence="1">
    <location>
        <begin position="472"/>
        <end position="494"/>
    </location>
</feature>
<dbReference type="GO" id="GO:0005524">
    <property type="term" value="F:ATP binding"/>
    <property type="evidence" value="ECO:0007669"/>
    <property type="project" value="InterPro"/>
</dbReference>
<feature type="compositionally biased region" description="Basic and acidic residues" evidence="1">
    <location>
        <begin position="223"/>
        <end position="232"/>
    </location>
</feature>
<organism evidence="3">
    <name type="scientific">Phallusia mammillata</name>
    <dbReference type="NCBI Taxonomy" id="59560"/>
    <lineage>
        <taxon>Eukaryota</taxon>
        <taxon>Metazoa</taxon>
        <taxon>Chordata</taxon>
        <taxon>Tunicata</taxon>
        <taxon>Ascidiacea</taxon>
        <taxon>Phlebobranchia</taxon>
        <taxon>Ascidiidae</taxon>
        <taxon>Phallusia</taxon>
    </lineage>
</organism>
<sequence length="841" mass="93995">MSMVHLPETKQTVTRMSKANGLKENSPVVISFMDFVNSDIIVPKKSNPLVNNDLHHIQPNRTKTKHKQFFAQTGKRKHSTTTDSNTASKRKKSNDGDVVCIDDNVAPKTAKTKKPQPKSLPEQNTVSKKTKKTAKTKHRRLSSDVIEIKVIKPPQIQKNVVTKKPSANTDTVSCEVPQEETPLWAEKHKPKSPVDLLVNQSTVLKLQKWLKEWKEVIEKESVSLRKQAERQQNKKKKKSSGSSSDSDFRLSDEDSRGHGLCNTFVLVGPTGCGKTVTAYTCANELGFKVLEINASCQRSYKQVMAQLQEATQSHLILKQSNKETTAPKTNLVKTATCKGMESLFKKQTQKSTPLSIPSAKDQNSLILFDEVEAILENDRGFWSAVQSFSSISKRPILLTTTKKSALQNLTGNYIASYVSAASKKKLCSLLHDVASNEGSTLDVLDCDDAVSSMKCDIRHSVMSLHFWTQIPQEKSKPTKTKRRSQSNSTLPKVPSPVKLSIDRFTSKCWGVEDILKSSKNLADILSPIEQDSLQSVEDSVAHMIQNNLPDVIFQSRFSLTGAQVAENVNQPLTIHVPKDSSPVSWEDNFNQSHPDIDTDFLSLAYNRPLMPSYGSTTFAYGFNDDSTASIISNGNPTSLVPSGNEQNLPIASSSFSNALLHDLSKYFDNVSLCDRLSYSYTKTYPFASKYSGHIQLFDGLSDDIVTKVSDPPAAVASIFADCQASLRVRNLRRIQCKIQHQPLDMKSLEDVGDFRTRYSDSLFDRLSYCNDSKASQKLCRSLHLDYLPALRFVCRTEERRKAAKASRRFFHYLDQIQLFPSPGDVSKLTSEFVEKVIDEKS</sequence>
<dbReference type="GO" id="GO:0005634">
    <property type="term" value="C:nucleus"/>
    <property type="evidence" value="ECO:0007669"/>
    <property type="project" value="TreeGrafter"/>
</dbReference>
<dbReference type="GO" id="GO:0016887">
    <property type="term" value="F:ATP hydrolysis activity"/>
    <property type="evidence" value="ECO:0007669"/>
    <property type="project" value="InterPro"/>
</dbReference>
<dbReference type="InterPro" id="IPR027417">
    <property type="entry name" value="P-loop_NTPase"/>
</dbReference>
<dbReference type="Pfam" id="PF00004">
    <property type="entry name" value="AAA"/>
    <property type="match status" value="1"/>
</dbReference>
<dbReference type="PANTHER" id="PTHR23389:SF21">
    <property type="entry name" value="ATPASE FAMILY AAA DOMAIN-CONTAINING PROTEIN 5"/>
    <property type="match status" value="1"/>
</dbReference>
<feature type="region of interest" description="Disordered" evidence="1">
    <location>
        <begin position="44"/>
        <end position="141"/>
    </location>
</feature>
<name>A0A6F9DH56_9ASCI</name>
<dbReference type="GO" id="GO:0003677">
    <property type="term" value="F:DNA binding"/>
    <property type="evidence" value="ECO:0007669"/>
    <property type="project" value="TreeGrafter"/>
</dbReference>
<dbReference type="AlphaFoldDB" id="A0A6F9DH56"/>
<feature type="compositionally biased region" description="Basic residues" evidence="1">
    <location>
        <begin position="62"/>
        <end position="79"/>
    </location>
</feature>
<feature type="region of interest" description="Disordered" evidence="1">
    <location>
        <begin position="223"/>
        <end position="253"/>
    </location>
</feature>
<evidence type="ECO:0000313" key="3">
    <source>
        <dbReference type="EMBL" id="CAB3260964.1"/>
    </source>
</evidence>
<dbReference type="InterPro" id="IPR003593">
    <property type="entry name" value="AAA+_ATPase"/>
</dbReference>
<dbReference type="SUPFAM" id="SSF52540">
    <property type="entry name" value="P-loop containing nucleoside triphosphate hydrolases"/>
    <property type="match status" value="1"/>
</dbReference>
<feature type="domain" description="AAA+ ATPase" evidence="2">
    <location>
        <begin position="260"/>
        <end position="425"/>
    </location>
</feature>
<dbReference type="EMBL" id="LR786456">
    <property type="protein sequence ID" value="CAB3260964.1"/>
    <property type="molecule type" value="mRNA"/>
</dbReference>
<feature type="compositionally biased region" description="Basic residues" evidence="1">
    <location>
        <begin position="128"/>
        <end position="140"/>
    </location>
</feature>
<accession>A0A6F9DH56</accession>
<dbReference type="PANTHER" id="PTHR23389">
    <property type="entry name" value="CHROMOSOME TRANSMISSION FIDELITY FACTOR 18"/>
    <property type="match status" value="1"/>
</dbReference>
<reference evidence="3" key="1">
    <citation type="submission" date="2020-04" db="EMBL/GenBank/DDBJ databases">
        <authorList>
            <person name="Neveu A P."/>
        </authorList>
    </citation>
    <scope>NUCLEOTIDE SEQUENCE</scope>
    <source>
        <tissue evidence="3">Whole embryo</tissue>
    </source>
</reference>